<dbReference type="GO" id="GO:0009007">
    <property type="term" value="F:site-specific DNA-methyltransferase (adenine-specific) activity"/>
    <property type="evidence" value="ECO:0007669"/>
    <property type="project" value="UniProtKB-EC"/>
</dbReference>
<dbReference type="RefSeq" id="WP_254006372.1">
    <property type="nucleotide sequence ID" value="NZ_OW659477.1"/>
</dbReference>
<dbReference type="PROSITE" id="PS00092">
    <property type="entry name" value="N6_MTASE"/>
    <property type="match status" value="1"/>
</dbReference>
<dbReference type="PANTHER" id="PTHR42933">
    <property type="entry name" value="SLR6095 PROTEIN"/>
    <property type="match status" value="1"/>
</dbReference>
<dbReference type="GO" id="GO:0008170">
    <property type="term" value="F:N-methyltransferase activity"/>
    <property type="evidence" value="ECO:0007669"/>
    <property type="project" value="InterPro"/>
</dbReference>
<dbReference type="InterPro" id="IPR038333">
    <property type="entry name" value="T1MK-like_N_sf"/>
</dbReference>
<comment type="similarity">
    <text evidence="1">Belongs to the N(4)/N(6)-methyltransferase family.</text>
</comment>
<evidence type="ECO:0000256" key="4">
    <source>
        <dbReference type="ARBA" id="ARBA00022679"/>
    </source>
</evidence>
<evidence type="ECO:0000259" key="10">
    <source>
        <dbReference type="Pfam" id="PF12161"/>
    </source>
</evidence>
<keyword evidence="13" id="KW-1185">Reference proteome</keyword>
<organism evidence="12 14">
    <name type="scientific">Erysipelothrix amsterdamensis</name>
    <dbReference type="NCBI Taxonomy" id="2929157"/>
    <lineage>
        <taxon>Bacteria</taxon>
        <taxon>Bacillati</taxon>
        <taxon>Bacillota</taxon>
        <taxon>Erysipelotrichia</taxon>
        <taxon>Erysipelotrichales</taxon>
        <taxon>Erysipelotrichaceae</taxon>
        <taxon>Erysipelothrix</taxon>
    </lineage>
</organism>
<dbReference type="SUPFAM" id="SSF53335">
    <property type="entry name" value="S-adenosyl-L-methionine-dependent methyltransferases"/>
    <property type="match status" value="1"/>
</dbReference>
<protein>
    <recommendedName>
        <fullName evidence="2">site-specific DNA-methyltransferase (adenine-specific)</fullName>
        <ecNumber evidence="2">2.1.1.72</ecNumber>
    </recommendedName>
</protein>
<name>A0AAU9VGX8_9FIRM</name>
<dbReference type="Pfam" id="PF12161">
    <property type="entry name" value="HsdM_N"/>
    <property type="match status" value="1"/>
</dbReference>
<keyword evidence="5" id="KW-0949">S-adenosyl-L-methionine</keyword>
<evidence type="ECO:0000256" key="3">
    <source>
        <dbReference type="ARBA" id="ARBA00022603"/>
    </source>
</evidence>
<dbReference type="InterPro" id="IPR003356">
    <property type="entry name" value="DNA_methylase_A-5"/>
</dbReference>
<feature type="coiled-coil region" evidence="8">
    <location>
        <begin position="482"/>
        <end position="516"/>
    </location>
</feature>
<dbReference type="AlphaFoldDB" id="A0AAU9VGX8"/>
<comment type="catalytic activity">
    <reaction evidence="7">
        <text>a 2'-deoxyadenosine in DNA + S-adenosyl-L-methionine = an N(6)-methyl-2'-deoxyadenosine in DNA + S-adenosyl-L-homocysteine + H(+)</text>
        <dbReference type="Rhea" id="RHEA:15197"/>
        <dbReference type="Rhea" id="RHEA-COMP:12418"/>
        <dbReference type="Rhea" id="RHEA-COMP:12419"/>
        <dbReference type="ChEBI" id="CHEBI:15378"/>
        <dbReference type="ChEBI" id="CHEBI:57856"/>
        <dbReference type="ChEBI" id="CHEBI:59789"/>
        <dbReference type="ChEBI" id="CHEBI:90615"/>
        <dbReference type="ChEBI" id="CHEBI:90616"/>
        <dbReference type="EC" id="2.1.1.72"/>
    </reaction>
</comment>
<dbReference type="InterPro" id="IPR022749">
    <property type="entry name" value="D12N6_MeTrfase_N"/>
</dbReference>
<dbReference type="EC" id="2.1.1.72" evidence="2"/>
<keyword evidence="6" id="KW-0680">Restriction system</keyword>
<feature type="domain" description="N6 adenine-specific DNA methyltransferase N-terminal" evidence="10">
    <location>
        <begin position="5"/>
        <end position="160"/>
    </location>
</feature>
<evidence type="ECO:0000313" key="14">
    <source>
        <dbReference type="Proteomes" id="UP001154111"/>
    </source>
</evidence>
<evidence type="ECO:0000313" key="12">
    <source>
        <dbReference type="EMBL" id="CAH2762104.1"/>
    </source>
</evidence>
<dbReference type="PANTHER" id="PTHR42933:SF1">
    <property type="entry name" value="SITE-SPECIFIC DNA-METHYLTRANSFERASE (ADENINE-SPECIFIC)"/>
    <property type="match status" value="1"/>
</dbReference>
<dbReference type="GO" id="GO:0032259">
    <property type="term" value="P:methylation"/>
    <property type="evidence" value="ECO:0007669"/>
    <property type="project" value="UniProtKB-KW"/>
</dbReference>
<dbReference type="EMBL" id="OW659496">
    <property type="protein sequence ID" value="CAH2762082.1"/>
    <property type="molecule type" value="Genomic_DNA"/>
</dbReference>
<dbReference type="NCBIfam" id="TIGR00497">
    <property type="entry name" value="hsdM"/>
    <property type="match status" value="1"/>
</dbReference>
<keyword evidence="8" id="KW-0175">Coiled coil</keyword>
<dbReference type="InterPro" id="IPR051537">
    <property type="entry name" value="DNA_Adenine_Mtase"/>
</dbReference>
<dbReference type="InterPro" id="IPR029063">
    <property type="entry name" value="SAM-dependent_MTases_sf"/>
</dbReference>
<dbReference type="InterPro" id="IPR002052">
    <property type="entry name" value="DNA_methylase_N6_adenine_CS"/>
</dbReference>
<feature type="domain" description="DNA methylase adenine-specific" evidence="9">
    <location>
        <begin position="171"/>
        <end position="478"/>
    </location>
</feature>
<dbReference type="PRINTS" id="PR00507">
    <property type="entry name" value="N12N6MTFRASE"/>
</dbReference>
<evidence type="ECO:0000256" key="8">
    <source>
        <dbReference type="SAM" id="Coils"/>
    </source>
</evidence>
<evidence type="ECO:0000259" key="9">
    <source>
        <dbReference type="Pfam" id="PF02384"/>
    </source>
</evidence>
<evidence type="ECO:0000256" key="5">
    <source>
        <dbReference type="ARBA" id="ARBA00022691"/>
    </source>
</evidence>
<dbReference type="Proteomes" id="UP001154095">
    <property type="component" value="Chromosome"/>
</dbReference>
<dbReference type="Proteomes" id="UP001154111">
    <property type="component" value="Chromosome"/>
</dbReference>
<dbReference type="GO" id="GO:0003677">
    <property type="term" value="F:DNA binding"/>
    <property type="evidence" value="ECO:0007669"/>
    <property type="project" value="InterPro"/>
</dbReference>
<gene>
    <name evidence="12" type="ORF">ERYAMS2_01037</name>
    <name evidence="11" type="ORF">ERYAMS_00744</name>
</gene>
<sequence>MTTNLHAKLFGAADHLRSKMDASEYKNYLLGLIFYKYLSDKLLVEVVELSGAEIQHYPTKELQVKLYHELTVDSDAKEALEDAIIDKLGYTIKEEFLFSELADKAIQNIFQLNDLKQAFQNLSSSFDQFNGLFDDVDLSSRKLGSDDQQRNITITEVMKQLNDIDVLEHNGDVIGDAYEYLISQFASDAGKKAGEFYTPHEVSVMMARIVALGQEDKRLFSVYDPTMGSGSLMLNVRKYLNHPDTVKYHGQELNTTTYNLAKMNLILHGVENEDMNIRNADTLNKDWPTEEPYLFDSVLMNPPYSAKWSADDKFLDEPRFNRYGKLAPKSKADFAFLLHGFYHLKDSGTMAIVLPHGVLFRGGAEGVIREKLLRDGSIDAIIGMPANLFFGTSIPTTVIVLKKNRMNRDVLFIDASKEFVKNKNQNKLDDVYIDKIVETYKNRKTLEKYSYVASFTEIEENDFNLNIPRYVDTFEEEEPVDLFKVGEEMRVLKREKQELKQELLKMMQQLKYSEEDAAWMQGAFEVIDDEK</sequence>
<proteinExistence type="inferred from homology"/>
<dbReference type="Gene3D" id="1.20.1260.30">
    <property type="match status" value="1"/>
</dbReference>
<accession>A0AAU9VGX8</accession>
<dbReference type="Pfam" id="PF02384">
    <property type="entry name" value="N6_Mtase"/>
    <property type="match status" value="1"/>
</dbReference>
<dbReference type="InterPro" id="IPR004546">
    <property type="entry name" value="Restrct_endonuc_T1M"/>
</dbReference>
<dbReference type="GO" id="GO:0009307">
    <property type="term" value="P:DNA restriction-modification system"/>
    <property type="evidence" value="ECO:0007669"/>
    <property type="project" value="UniProtKB-KW"/>
</dbReference>
<evidence type="ECO:0000256" key="2">
    <source>
        <dbReference type="ARBA" id="ARBA00011900"/>
    </source>
</evidence>
<dbReference type="Gene3D" id="3.40.50.150">
    <property type="entry name" value="Vaccinia Virus protein VP39"/>
    <property type="match status" value="1"/>
</dbReference>
<reference evidence="12" key="1">
    <citation type="submission" date="2022-04" db="EMBL/GenBank/DDBJ databases">
        <authorList>
            <person name="Forde T."/>
        </authorList>
    </citation>
    <scope>NUCLEOTIDE SEQUENCE</scope>
    <source>
        <strain evidence="12">A18Y016a</strain>
        <strain evidence="11">A18Y020d</strain>
    </source>
</reference>
<evidence type="ECO:0000313" key="13">
    <source>
        <dbReference type="Proteomes" id="UP001154095"/>
    </source>
</evidence>
<dbReference type="EMBL" id="OW659477">
    <property type="protein sequence ID" value="CAH2762104.1"/>
    <property type="molecule type" value="Genomic_DNA"/>
</dbReference>
<evidence type="ECO:0000313" key="11">
    <source>
        <dbReference type="EMBL" id="CAH2762082.1"/>
    </source>
</evidence>
<evidence type="ECO:0000256" key="7">
    <source>
        <dbReference type="ARBA" id="ARBA00047942"/>
    </source>
</evidence>
<dbReference type="REBASE" id="639717">
    <property type="entry name" value="M.Esp16aORF1037P"/>
</dbReference>
<evidence type="ECO:0000256" key="1">
    <source>
        <dbReference type="ARBA" id="ARBA00006594"/>
    </source>
</evidence>
<keyword evidence="3 12" id="KW-0489">Methyltransferase</keyword>
<evidence type="ECO:0000256" key="6">
    <source>
        <dbReference type="ARBA" id="ARBA00022747"/>
    </source>
</evidence>
<keyword evidence="4 12" id="KW-0808">Transferase</keyword>